<name>A0ABV8GDD6_9ACTN</name>
<dbReference type="CDD" id="cd23763">
    <property type="entry name" value="ASKHA_ATPase_ROK"/>
    <property type="match status" value="1"/>
</dbReference>
<dbReference type="Proteomes" id="UP001595851">
    <property type="component" value="Unassembled WGS sequence"/>
</dbReference>
<dbReference type="InterPro" id="IPR043129">
    <property type="entry name" value="ATPase_NBD"/>
</dbReference>
<dbReference type="Pfam" id="PF00480">
    <property type="entry name" value="ROK"/>
    <property type="match status" value="1"/>
</dbReference>
<dbReference type="PANTHER" id="PTHR18964:SF149">
    <property type="entry name" value="BIFUNCTIONAL UDP-N-ACETYLGLUCOSAMINE 2-EPIMERASE_N-ACETYLMANNOSAMINE KINASE"/>
    <property type="match status" value="1"/>
</dbReference>
<dbReference type="RefSeq" id="WP_379531917.1">
    <property type="nucleotide sequence ID" value="NZ_JBHSBI010000019.1"/>
</dbReference>
<dbReference type="Gene3D" id="3.30.420.40">
    <property type="match status" value="2"/>
</dbReference>
<evidence type="ECO:0000313" key="3">
    <source>
        <dbReference type="EMBL" id="MFC4011988.1"/>
    </source>
</evidence>
<comment type="caution">
    <text evidence="3">The sequence shown here is derived from an EMBL/GenBank/DDBJ whole genome shotgun (WGS) entry which is preliminary data.</text>
</comment>
<protein>
    <submittedName>
        <fullName evidence="3">ROK family protein</fullName>
    </submittedName>
</protein>
<keyword evidence="4" id="KW-1185">Reference proteome</keyword>
<evidence type="ECO:0000259" key="2">
    <source>
        <dbReference type="Pfam" id="PF01022"/>
    </source>
</evidence>
<dbReference type="InterPro" id="IPR011991">
    <property type="entry name" value="ArsR-like_HTH"/>
</dbReference>
<dbReference type="CDD" id="cd00090">
    <property type="entry name" value="HTH_ARSR"/>
    <property type="match status" value="1"/>
</dbReference>
<sequence length="384" mass="39623">MSSRKASTGLIRAINDRLALDLMIELGPMSRTQLVEHTGLAKPTVAELLERLLEAGLIAEAGEAGEGRSGPNARTYGVIAERAHVAGVELRASEVHAVVADITGRTVGAAVIVTRPKDNSILLVRDAVAEAASKAGLGVDDLLSVVVGTPGIVDPATGDMAFSSDLPSWHHGPLSRLREALGQQVVFENEVNLSALAEHLVGAARDREDFALLTLGSGVGMGLVLGGRLRRGSGGGAGEVGYLPLHGATLQRMHRRDGLYTGGFQGLAGSRAVLALAGEHGVRGRTVSDVLLDGGTDFLTEVTGRIAVGIAALCTVVDPGLVVLTGEVGRACGPLIARIEAEVADLAPVRVRLVTSTVEGNSVVRGAVLMALEGARDALFGPRR</sequence>
<dbReference type="Gene3D" id="1.10.10.10">
    <property type="entry name" value="Winged helix-like DNA-binding domain superfamily/Winged helix DNA-binding domain"/>
    <property type="match status" value="1"/>
</dbReference>
<organism evidence="3 4">
    <name type="scientific">Nonomuraea purpurea</name>
    <dbReference type="NCBI Taxonomy" id="1849276"/>
    <lineage>
        <taxon>Bacteria</taxon>
        <taxon>Bacillati</taxon>
        <taxon>Actinomycetota</taxon>
        <taxon>Actinomycetes</taxon>
        <taxon>Streptosporangiales</taxon>
        <taxon>Streptosporangiaceae</taxon>
        <taxon>Nonomuraea</taxon>
    </lineage>
</organism>
<dbReference type="InterPro" id="IPR000600">
    <property type="entry name" value="ROK"/>
</dbReference>
<evidence type="ECO:0000256" key="1">
    <source>
        <dbReference type="ARBA" id="ARBA00006479"/>
    </source>
</evidence>
<comment type="similarity">
    <text evidence="1">Belongs to the ROK (NagC/XylR) family.</text>
</comment>
<dbReference type="Pfam" id="PF01022">
    <property type="entry name" value="HTH_5"/>
    <property type="match status" value="1"/>
</dbReference>
<gene>
    <name evidence="3" type="ORF">ACFOY2_32475</name>
</gene>
<dbReference type="InterPro" id="IPR001845">
    <property type="entry name" value="HTH_ArsR_DNA-bd_dom"/>
</dbReference>
<dbReference type="SUPFAM" id="SSF53067">
    <property type="entry name" value="Actin-like ATPase domain"/>
    <property type="match status" value="1"/>
</dbReference>
<dbReference type="SUPFAM" id="SSF46785">
    <property type="entry name" value="Winged helix' DNA-binding domain"/>
    <property type="match status" value="1"/>
</dbReference>
<proteinExistence type="inferred from homology"/>
<feature type="domain" description="HTH arsR-type" evidence="2">
    <location>
        <begin position="20"/>
        <end position="58"/>
    </location>
</feature>
<dbReference type="InterPro" id="IPR036390">
    <property type="entry name" value="WH_DNA-bd_sf"/>
</dbReference>
<dbReference type="PANTHER" id="PTHR18964">
    <property type="entry name" value="ROK (REPRESSOR, ORF, KINASE) FAMILY"/>
    <property type="match status" value="1"/>
</dbReference>
<dbReference type="EMBL" id="JBHSBI010000019">
    <property type="protein sequence ID" value="MFC4011988.1"/>
    <property type="molecule type" value="Genomic_DNA"/>
</dbReference>
<dbReference type="InterPro" id="IPR036388">
    <property type="entry name" value="WH-like_DNA-bd_sf"/>
</dbReference>
<accession>A0ABV8GDD6</accession>
<reference evidence="4" key="1">
    <citation type="journal article" date="2019" name="Int. J. Syst. Evol. Microbiol.">
        <title>The Global Catalogue of Microorganisms (GCM) 10K type strain sequencing project: providing services to taxonomists for standard genome sequencing and annotation.</title>
        <authorList>
            <consortium name="The Broad Institute Genomics Platform"/>
            <consortium name="The Broad Institute Genome Sequencing Center for Infectious Disease"/>
            <person name="Wu L."/>
            <person name="Ma J."/>
        </authorList>
    </citation>
    <scope>NUCLEOTIDE SEQUENCE [LARGE SCALE GENOMIC DNA]</scope>
    <source>
        <strain evidence="4">TBRC 1276</strain>
    </source>
</reference>
<evidence type="ECO:0000313" key="4">
    <source>
        <dbReference type="Proteomes" id="UP001595851"/>
    </source>
</evidence>